<dbReference type="Proteomes" id="UP000177693">
    <property type="component" value="Unassembled WGS sequence"/>
</dbReference>
<evidence type="ECO:0000256" key="2">
    <source>
        <dbReference type="SAM" id="Phobius"/>
    </source>
</evidence>
<evidence type="ECO:0000259" key="3">
    <source>
        <dbReference type="PROSITE" id="PS51688"/>
    </source>
</evidence>
<dbReference type="Pfam" id="PF13884">
    <property type="entry name" value="Peptidase_S74"/>
    <property type="match status" value="1"/>
</dbReference>
<feature type="compositionally biased region" description="Basic and acidic residues" evidence="1">
    <location>
        <begin position="1002"/>
        <end position="1012"/>
    </location>
</feature>
<keyword evidence="2" id="KW-1133">Transmembrane helix</keyword>
<dbReference type="EMBL" id="MFVL01000028">
    <property type="protein sequence ID" value="OGJ00745.1"/>
    <property type="molecule type" value="Genomic_DNA"/>
</dbReference>
<proteinExistence type="predicted"/>
<dbReference type="AlphaFoldDB" id="A0A1F6Y336"/>
<feature type="region of interest" description="Disordered" evidence="1">
    <location>
        <begin position="970"/>
        <end position="1052"/>
    </location>
</feature>
<comment type="caution">
    <text evidence="4">The sequence shown here is derived from an EMBL/GenBank/DDBJ whole genome shotgun (WGS) entry which is preliminary data.</text>
</comment>
<feature type="region of interest" description="Disordered" evidence="1">
    <location>
        <begin position="145"/>
        <end position="226"/>
    </location>
</feature>
<feature type="compositionally biased region" description="Low complexity" evidence="1">
    <location>
        <begin position="149"/>
        <end position="167"/>
    </location>
</feature>
<feature type="compositionally biased region" description="Pro residues" evidence="1">
    <location>
        <begin position="1024"/>
        <end position="1043"/>
    </location>
</feature>
<dbReference type="Gene3D" id="1.20.5.320">
    <property type="entry name" value="6-Phosphogluconate Dehydrogenase, domain 3"/>
    <property type="match status" value="1"/>
</dbReference>
<evidence type="ECO:0000313" key="4">
    <source>
        <dbReference type="EMBL" id="OGJ00745.1"/>
    </source>
</evidence>
<organism evidence="4 5">
    <name type="scientific">Candidatus Nomurabacteria bacterium RIFCSPLOWO2_02_FULL_40_67</name>
    <dbReference type="NCBI Taxonomy" id="1801787"/>
    <lineage>
        <taxon>Bacteria</taxon>
        <taxon>Candidatus Nomuraibacteriota</taxon>
    </lineage>
</organism>
<feature type="domain" description="Peptidase S74" evidence="3">
    <location>
        <begin position="817"/>
        <end position="911"/>
    </location>
</feature>
<feature type="compositionally biased region" description="Polar residues" evidence="1">
    <location>
        <begin position="216"/>
        <end position="226"/>
    </location>
</feature>
<feature type="transmembrane region" description="Helical" evidence="2">
    <location>
        <begin position="15"/>
        <end position="35"/>
    </location>
</feature>
<keyword evidence="2" id="KW-0812">Transmembrane</keyword>
<evidence type="ECO:0000313" key="5">
    <source>
        <dbReference type="Proteomes" id="UP000177693"/>
    </source>
</evidence>
<evidence type="ECO:0000256" key="1">
    <source>
        <dbReference type="SAM" id="MobiDB-lite"/>
    </source>
</evidence>
<gene>
    <name evidence="4" type="ORF">A3I23_03120</name>
</gene>
<sequence length="1052" mass="109139">MKPKKYFLTLLKRFLLLRSLGVFFALVIFVFMAVFPRTTLAWNPYESYLSWFDDYRNYISDSAAKIPENISRVSKKIVRILPEIKNIKTDIKMTANVAGENISANASSFFSLFSNYYNKYTSELAYLFYTPKTVAVIPSPLNKGGTEGGSISIQPPLSPLSGGSPTSSTPPPKGEAPNSTLSLGEGRGEVGPRGLTGPQGPQGIPGPVGPRGPAGSSSNLDSSQFVPRTLYDNQVDRILDSIENGVSGLSSALAEAVSTEAFTVSGNATVGGTLAVAGIGSFTHVPTLVHAFTTWPSGTSNVSDSTLYINPASAALNTNLLGLAVGGDVKFLVDAEGDIYGNNLILTGSTTTEATTVDSLTVLGAFSQTDANTFSTGTGAVSLNGTVTMPTPFTLGATSVTTTGTQLNYLNAATGTTGTTSTNLVFSTSPTLVTPVLGVATATSIAIGVNTLDTNEWAFLDGQNQAVATTSSPTFAGLALGSGSLTMTGNVGATGARVTKGWFTDIEFSNMPTVGDTSLSSTFAGIGQTMYIGTTAHALNRASAAEGLAGITSLTPGADFTLSQNSVNVLTSENTGAIANTLYLKAGNVGIGTTGPGALLGINQTSGTATQLLLSNNSGTAENYQQIKFQYSQSDATYGSAIRGLVQTTGGNGGSLAFLTDNTGGTLTERVRIDKSGNVGIGTTVPQSLLDIQGPTGVGAAAAGILTLATKELTIVDDDQLGRINFNAPLESDGADAILSGAAIWAESEATFDATTNSTALVFGTATTSAAIERMRIGSDGNIFFPAEAGANANDYLCIDVTGGAISSKATACTGSSSLRFKKNIEDLNLGLDAVMRMRPVSFDWKLEYIKNPNAPRQIGFIAEEMEQISPLFVTYENGQVEGVEYMKLTSVMAKAIQELDLKINDIQTLPAEGSFWGNLSTKVSAWFADVENGIGDFFANRVHTKEICVAKADGTEFCADGDKLEAMVGGNGNPPLLDQGGGGGDNPAPEPEVTPEPDPESTPKLDPEPQPKADQPPAEDPDPVPNPEPTPTSEPTPNPAPEPQADSPSPL</sequence>
<accession>A0A1F6Y336</accession>
<dbReference type="PROSITE" id="PS51688">
    <property type="entry name" value="ICA"/>
    <property type="match status" value="1"/>
</dbReference>
<keyword evidence="2" id="KW-0472">Membrane</keyword>
<reference evidence="4 5" key="1">
    <citation type="journal article" date="2016" name="Nat. Commun.">
        <title>Thousands of microbial genomes shed light on interconnected biogeochemical processes in an aquifer system.</title>
        <authorList>
            <person name="Anantharaman K."/>
            <person name="Brown C.T."/>
            <person name="Hug L.A."/>
            <person name="Sharon I."/>
            <person name="Castelle C.J."/>
            <person name="Probst A.J."/>
            <person name="Thomas B.C."/>
            <person name="Singh A."/>
            <person name="Wilkins M.J."/>
            <person name="Karaoz U."/>
            <person name="Brodie E.L."/>
            <person name="Williams K.H."/>
            <person name="Hubbard S.S."/>
            <person name="Banfield J.F."/>
        </authorList>
    </citation>
    <scope>NUCLEOTIDE SEQUENCE [LARGE SCALE GENOMIC DNA]</scope>
</reference>
<name>A0A1F6Y336_9BACT</name>
<dbReference type="InterPro" id="IPR030392">
    <property type="entry name" value="S74_ICA"/>
</dbReference>
<protein>
    <recommendedName>
        <fullName evidence="3">Peptidase S74 domain-containing protein</fullName>
    </recommendedName>
</protein>